<dbReference type="Pfam" id="PF00094">
    <property type="entry name" value="VWD"/>
    <property type="match status" value="1"/>
</dbReference>
<dbReference type="Proteomes" id="UP000287033">
    <property type="component" value="Unassembled WGS sequence"/>
</dbReference>
<dbReference type="Pfam" id="PF00629">
    <property type="entry name" value="MAM"/>
    <property type="match status" value="2"/>
</dbReference>
<name>A0A401RNZ2_CHIPU</name>
<proteinExistence type="predicted"/>
<dbReference type="GO" id="GO:0016020">
    <property type="term" value="C:membrane"/>
    <property type="evidence" value="ECO:0007669"/>
    <property type="project" value="InterPro"/>
</dbReference>
<accession>A0A401RNZ2</accession>
<dbReference type="SMART" id="SM00137">
    <property type="entry name" value="MAM"/>
    <property type="match status" value="2"/>
</dbReference>
<gene>
    <name evidence="4" type="ORF">chiPu_0018585</name>
</gene>
<evidence type="ECO:0000313" key="5">
    <source>
        <dbReference type="Proteomes" id="UP000287033"/>
    </source>
</evidence>
<dbReference type="PROSITE" id="PS50060">
    <property type="entry name" value="MAM_2"/>
    <property type="match status" value="2"/>
</dbReference>
<comment type="caution">
    <text evidence="4">The sequence shown here is derived from an EMBL/GenBank/DDBJ whole genome shotgun (WGS) entry which is preliminary data.</text>
</comment>
<dbReference type="InterPro" id="IPR000998">
    <property type="entry name" value="MAM_dom"/>
</dbReference>
<feature type="domain" description="MAM" evidence="2">
    <location>
        <begin position="293"/>
        <end position="455"/>
    </location>
</feature>
<evidence type="ECO:0000259" key="3">
    <source>
        <dbReference type="PROSITE" id="PS51233"/>
    </source>
</evidence>
<feature type="compositionally biased region" description="Polar residues" evidence="1">
    <location>
        <begin position="131"/>
        <end position="142"/>
    </location>
</feature>
<feature type="region of interest" description="Disordered" evidence="1">
    <location>
        <begin position="129"/>
        <end position="151"/>
    </location>
</feature>
<feature type="domain" description="MAM" evidence="2">
    <location>
        <begin position="102"/>
        <end position="290"/>
    </location>
</feature>
<organism evidence="4 5">
    <name type="scientific">Chiloscyllium punctatum</name>
    <name type="common">Brownbanded bambooshark</name>
    <name type="synonym">Hemiscyllium punctatum</name>
    <dbReference type="NCBI Taxonomy" id="137246"/>
    <lineage>
        <taxon>Eukaryota</taxon>
        <taxon>Metazoa</taxon>
        <taxon>Chordata</taxon>
        <taxon>Craniata</taxon>
        <taxon>Vertebrata</taxon>
        <taxon>Chondrichthyes</taxon>
        <taxon>Elasmobranchii</taxon>
        <taxon>Galeomorphii</taxon>
        <taxon>Galeoidea</taxon>
        <taxon>Orectolobiformes</taxon>
        <taxon>Hemiscylliidae</taxon>
        <taxon>Chiloscyllium</taxon>
    </lineage>
</organism>
<dbReference type="PROSITE" id="PS00740">
    <property type="entry name" value="MAM_1"/>
    <property type="match status" value="1"/>
</dbReference>
<sequence>MWAIKMILAGTSGEATLPQITQALMMTSPSLAFVIEGVRGETPASDIAVDKVCIFACSGPEGTPNDSQSTILPTIDDILTPVITTDLPSTIEASVPDTYYITRCDFNDNLRPYCQWTQECDTDSGEWIRTNGETPTQGTGPSADQPAPWGDGVTHGHYVYEEASNFVANQFIRLTSPSLNISGDVCVEFSYHMYGLFSDGGTLNVLVAEGPSKLLLWNRTVSQSHAWLSGAVTVPGSSSRSIRVSHRITAQRLGWLAPLPHRARDPVRGLTEVGDIALDNVAVVTGPCFSCLSSCDFDEDLCGWKTDTSMGDASDEGWIQGTGHVADLSKPGCKKTFSFTIHGFGQYMLLDSSYNEAGHRFHLKSPFIPSFQCLSLTFYYFLNRTMAMNVYTEQQGSSASALAYTSSGNPLQQWTKAQAVYCGATPVQFIIEGVSGDSKAAQLGVDKVCIVDCLDGVCIVSGDPHYITFDKRKFTFLGTCTYTLARSCENKTGPWFSIEGKNEERGLPGATYLRKLYITIDDITITLMKNRRILVSLPTVSPVTLIESFTEFSQSE</sequence>
<dbReference type="Gene3D" id="2.60.120.200">
    <property type="match status" value="2"/>
</dbReference>
<dbReference type="InterPro" id="IPR001846">
    <property type="entry name" value="VWF_type-D"/>
</dbReference>
<dbReference type="OrthoDB" id="5945029at2759"/>
<evidence type="ECO:0000313" key="4">
    <source>
        <dbReference type="EMBL" id="GCC19863.1"/>
    </source>
</evidence>
<dbReference type="PANTHER" id="PTHR23282:SF101">
    <property type="entry name" value="MAM DOMAIN-CONTAINING PROTEIN"/>
    <property type="match status" value="1"/>
</dbReference>
<dbReference type="SUPFAM" id="SSF49899">
    <property type="entry name" value="Concanavalin A-like lectins/glucanases"/>
    <property type="match status" value="2"/>
</dbReference>
<dbReference type="CDD" id="cd06263">
    <property type="entry name" value="MAM"/>
    <property type="match status" value="2"/>
</dbReference>
<dbReference type="InterPro" id="IPR051560">
    <property type="entry name" value="MAM_domain-containing"/>
</dbReference>
<keyword evidence="5" id="KW-1185">Reference proteome</keyword>
<dbReference type="STRING" id="137246.A0A401RNZ2"/>
<protein>
    <recommendedName>
        <fullName evidence="6">MAM domain-containing protein</fullName>
    </recommendedName>
</protein>
<evidence type="ECO:0000259" key="2">
    <source>
        <dbReference type="PROSITE" id="PS50060"/>
    </source>
</evidence>
<dbReference type="AlphaFoldDB" id="A0A401RNZ2"/>
<dbReference type="EMBL" id="BEZZ01001618">
    <property type="protein sequence ID" value="GCC19863.1"/>
    <property type="molecule type" value="Genomic_DNA"/>
</dbReference>
<evidence type="ECO:0008006" key="6">
    <source>
        <dbReference type="Google" id="ProtNLM"/>
    </source>
</evidence>
<dbReference type="PROSITE" id="PS51233">
    <property type="entry name" value="VWFD"/>
    <property type="match status" value="1"/>
</dbReference>
<dbReference type="PANTHER" id="PTHR23282">
    <property type="entry name" value="APICAL ENDOSOMAL GLYCOPROTEIN PRECURSOR"/>
    <property type="match status" value="1"/>
</dbReference>
<evidence type="ECO:0000256" key="1">
    <source>
        <dbReference type="SAM" id="MobiDB-lite"/>
    </source>
</evidence>
<reference evidence="4 5" key="1">
    <citation type="journal article" date="2018" name="Nat. Ecol. Evol.">
        <title>Shark genomes provide insights into elasmobranch evolution and the origin of vertebrates.</title>
        <authorList>
            <person name="Hara Y"/>
            <person name="Yamaguchi K"/>
            <person name="Onimaru K"/>
            <person name="Kadota M"/>
            <person name="Koyanagi M"/>
            <person name="Keeley SD"/>
            <person name="Tatsumi K"/>
            <person name="Tanaka K"/>
            <person name="Motone F"/>
            <person name="Kageyama Y"/>
            <person name="Nozu R"/>
            <person name="Adachi N"/>
            <person name="Nishimura O"/>
            <person name="Nakagawa R"/>
            <person name="Tanegashima C"/>
            <person name="Kiyatake I"/>
            <person name="Matsumoto R"/>
            <person name="Murakumo K"/>
            <person name="Nishida K"/>
            <person name="Terakita A"/>
            <person name="Kuratani S"/>
            <person name="Sato K"/>
            <person name="Hyodo S Kuraku.S."/>
        </authorList>
    </citation>
    <scope>NUCLEOTIDE SEQUENCE [LARGE SCALE GENOMIC DNA]</scope>
</reference>
<feature type="domain" description="VWFD" evidence="3">
    <location>
        <begin position="456"/>
        <end position="556"/>
    </location>
</feature>
<dbReference type="InterPro" id="IPR013320">
    <property type="entry name" value="ConA-like_dom_sf"/>
</dbReference>